<dbReference type="Proteomes" id="UP000237025">
    <property type="component" value="Unassembled WGS sequence"/>
</dbReference>
<reference evidence="2 3" key="1">
    <citation type="submission" date="2018-02" db="EMBL/GenBank/DDBJ databases">
        <title>Lelliotia aquatilis sp. nov., isolated from drinking water.</title>
        <authorList>
            <person name="Kaempfer P."/>
            <person name="Glaeser S."/>
            <person name="Exner M."/>
            <person name="Doijad S."/>
            <person name="Chakraborty T."/>
        </authorList>
    </citation>
    <scope>NUCLEOTIDE SEQUENCE [LARGE SCALE GENOMIC DNA]</scope>
    <source>
        <strain evidence="2 3">6331-17</strain>
    </source>
</reference>
<evidence type="ECO:0000313" key="2">
    <source>
        <dbReference type="EMBL" id="POZ23030.1"/>
    </source>
</evidence>
<feature type="region of interest" description="Disordered" evidence="1">
    <location>
        <begin position="103"/>
        <end position="141"/>
    </location>
</feature>
<evidence type="ECO:0000313" key="3">
    <source>
        <dbReference type="Proteomes" id="UP000237025"/>
    </source>
</evidence>
<feature type="compositionally biased region" description="Basic and acidic residues" evidence="1">
    <location>
        <begin position="129"/>
        <end position="141"/>
    </location>
</feature>
<gene>
    <name evidence="2" type="ORF">C3712_10305</name>
</gene>
<name>A0ABX5A1N3_9ENTR</name>
<dbReference type="EMBL" id="PQVW01000006">
    <property type="protein sequence ID" value="POZ23030.1"/>
    <property type="molecule type" value="Genomic_DNA"/>
</dbReference>
<sequence>MYNWRVPMRTELRCLLICSLIFITGMRDPFHPPDDRCSAGTLAHWRYQGLIENGNSVGIVKDEQQRWHRVRQQEKLPAGWLVLAVNEMEMVVGLGEECEPKEWRWQREGTNNENRKNRGSAGDVQPADAGHRAETRHAGGG</sequence>
<protein>
    <submittedName>
        <fullName evidence="2">DUF2531 domain-containing protein</fullName>
    </submittedName>
</protein>
<proteinExistence type="predicted"/>
<keyword evidence="3" id="KW-1185">Reference proteome</keyword>
<dbReference type="Pfam" id="PF10748">
    <property type="entry name" value="HofP"/>
    <property type="match status" value="1"/>
</dbReference>
<comment type="caution">
    <text evidence="2">The sequence shown here is derived from an EMBL/GenBank/DDBJ whole genome shotgun (WGS) entry which is preliminary data.</text>
</comment>
<organism evidence="2 3">
    <name type="scientific">Lelliottia aquatilis</name>
    <dbReference type="NCBI Taxonomy" id="2080838"/>
    <lineage>
        <taxon>Bacteria</taxon>
        <taxon>Pseudomonadati</taxon>
        <taxon>Pseudomonadota</taxon>
        <taxon>Gammaproteobacteria</taxon>
        <taxon>Enterobacterales</taxon>
        <taxon>Enterobacteriaceae</taxon>
        <taxon>Lelliottia</taxon>
    </lineage>
</organism>
<dbReference type="InterPro" id="IPR019684">
    <property type="entry name" value="HofP"/>
</dbReference>
<evidence type="ECO:0000256" key="1">
    <source>
        <dbReference type="SAM" id="MobiDB-lite"/>
    </source>
</evidence>
<accession>A0ABX5A1N3</accession>